<dbReference type="AlphaFoldDB" id="A0A139AJJ6"/>
<evidence type="ECO:0000313" key="3">
    <source>
        <dbReference type="Proteomes" id="UP000070544"/>
    </source>
</evidence>
<keyword evidence="3" id="KW-1185">Reference proteome</keyword>
<feature type="region of interest" description="Disordered" evidence="1">
    <location>
        <begin position="184"/>
        <end position="281"/>
    </location>
</feature>
<dbReference type="EMBL" id="KQ965749">
    <property type="protein sequence ID" value="KXS16952.1"/>
    <property type="molecule type" value="Genomic_DNA"/>
</dbReference>
<feature type="compositionally biased region" description="Polar residues" evidence="1">
    <location>
        <begin position="15"/>
        <end position="33"/>
    </location>
</feature>
<feature type="compositionally biased region" description="Acidic residues" evidence="1">
    <location>
        <begin position="440"/>
        <end position="493"/>
    </location>
</feature>
<feature type="compositionally biased region" description="Low complexity" evidence="1">
    <location>
        <begin position="251"/>
        <end position="260"/>
    </location>
</feature>
<feature type="region of interest" description="Disordered" evidence="1">
    <location>
        <begin position="423"/>
        <end position="493"/>
    </location>
</feature>
<accession>A0A139AJJ6</accession>
<feature type="compositionally biased region" description="Polar residues" evidence="1">
    <location>
        <begin position="240"/>
        <end position="250"/>
    </location>
</feature>
<dbReference type="OrthoDB" id="10678374at2759"/>
<gene>
    <name evidence="2" type="ORF">M427DRAFT_68715</name>
</gene>
<organism evidence="2 3">
    <name type="scientific">Gonapodya prolifera (strain JEL478)</name>
    <name type="common">Monoblepharis prolifera</name>
    <dbReference type="NCBI Taxonomy" id="1344416"/>
    <lineage>
        <taxon>Eukaryota</taxon>
        <taxon>Fungi</taxon>
        <taxon>Fungi incertae sedis</taxon>
        <taxon>Chytridiomycota</taxon>
        <taxon>Chytridiomycota incertae sedis</taxon>
        <taxon>Monoblepharidomycetes</taxon>
        <taxon>Monoblepharidales</taxon>
        <taxon>Gonapodyaceae</taxon>
        <taxon>Gonapodya</taxon>
    </lineage>
</organism>
<reference evidence="2 3" key="1">
    <citation type="journal article" date="2015" name="Genome Biol. Evol.">
        <title>Phylogenomic analyses indicate that early fungi evolved digesting cell walls of algal ancestors of land plants.</title>
        <authorList>
            <person name="Chang Y."/>
            <person name="Wang S."/>
            <person name="Sekimoto S."/>
            <person name="Aerts A.L."/>
            <person name="Choi C."/>
            <person name="Clum A."/>
            <person name="LaButti K.M."/>
            <person name="Lindquist E.A."/>
            <person name="Yee Ngan C."/>
            <person name="Ohm R.A."/>
            <person name="Salamov A.A."/>
            <person name="Grigoriev I.V."/>
            <person name="Spatafora J.W."/>
            <person name="Berbee M.L."/>
        </authorList>
    </citation>
    <scope>NUCLEOTIDE SEQUENCE [LARGE SCALE GENOMIC DNA]</scope>
    <source>
        <strain evidence="2 3">JEL478</strain>
    </source>
</reference>
<evidence type="ECO:0000256" key="1">
    <source>
        <dbReference type="SAM" id="MobiDB-lite"/>
    </source>
</evidence>
<evidence type="ECO:0000313" key="2">
    <source>
        <dbReference type="EMBL" id="KXS16952.1"/>
    </source>
</evidence>
<dbReference type="Proteomes" id="UP000070544">
    <property type="component" value="Unassembled WGS sequence"/>
</dbReference>
<dbReference type="Gene3D" id="1.10.246.220">
    <property type="match status" value="1"/>
</dbReference>
<feature type="compositionally biased region" description="Basic and acidic residues" evidence="1">
    <location>
        <begin position="49"/>
        <end position="67"/>
    </location>
</feature>
<feature type="region of interest" description="Disordered" evidence="1">
    <location>
        <begin position="1"/>
        <end position="80"/>
    </location>
</feature>
<sequence length="493" mass="53606">MPHRISADSDAAQRPNPQATPESPSADSGSLASDKQLRAISHSPTCGELKFDVDGDEDIGQHGDSSKSDAGSENGREDVLQSHPIPALRSSLPVEPNNLVSSHIPTSPESPNPTSSYFSFPYTDSDPADLTVMIEGRIFRRSDFEVESDFDKLLAIKELALTRPLDVEYTVLQSGANVRRRPAEFVGRPGTRPSRKRRATESTVGRAIWSRNGSDVDEDRPSRNQMKYIGGGGALFIEQPPQNSNPTISDPISCSPEEASSPPPLASRTDPRRTGRGRRPTRHWTLTEIRALELGLVLFGGSYGEYASTLRLFSRELAGRKNMDLKDKARNQMTQLVKAGARVEEVAPYLRGSQKAGKKGAMEVSYPPALIASHVDTLRATIMAHLHLSEEDLRRVAKGLPLGRELPPLDGVGDVLGGGHVGRFSAAGGAGRKRRREEDAVGEEEVQEEREEVDEGEPVDVDEEADDGEEEEEAVPGEGEVYEGDEGDSEEGE</sequence>
<name>A0A139AJJ6_GONPJ</name>
<protein>
    <submittedName>
        <fullName evidence="2">Uncharacterized protein</fullName>
    </submittedName>
</protein>
<proteinExistence type="predicted"/>